<dbReference type="FunFam" id="3.40.50.20:FF:000001">
    <property type="entry name" value="Carbamoyl-phosphate synthase large chain"/>
    <property type="match status" value="1"/>
</dbReference>
<evidence type="ECO:0000256" key="18">
    <source>
        <dbReference type="ARBA" id="ARBA00060037"/>
    </source>
</evidence>
<dbReference type="FunFam" id="3.40.50.20:FF:000002">
    <property type="entry name" value="Carbamoyl-phosphate synthase large chain"/>
    <property type="match status" value="1"/>
</dbReference>
<dbReference type="PROSITE" id="PS51855">
    <property type="entry name" value="MGS"/>
    <property type="match status" value="1"/>
</dbReference>
<name>A0A1F5NMU9_9BACT</name>
<dbReference type="Pfam" id="PF02787">
    <property type="entry name" value="CPSase_L_D3"/>
    <property type="match status" value="1"/>
</dbReference>
<evidence type="ECO:0000256" key="2">
    <source>
        <dbReference type="ARBA" id="ARBA00005077"/>
    </source>
</evidence>
<keyword evidence="10 21" id="KW-0547">Nucleotide-binding</keyword>
<dbReference type="InterPro" id="IPR011761">
    <property type="entry name" value="ATP-grasp"/>
</dbReference>
<evidence type="ECO:0000256" key="13">
    <source>
        <dbReference type="ARBA" id="ARBA00022975"/>
    </source>
</evidence>
<keyword evidence="7" id="KW-0028">Amino-acid biosynthesis</keyword>
<evidence type="ECO:0000256" key="10">
    <source>
        <dbReference type="ARBA" id="ARBA00022741"/>
    </source>
</evidence>
<dbReference type="Pfam" id="PF02142">
    <property type="entry name" value="MGS"/>
    <property type="match status" value="1"/>
</dbReference>
<dbReference type="EC" id="6.3.5.5" evidence="4"/>
<evidence type="ECO:0000256" key="8">
    <source>
        <dbReference type="ARBA" id="ARBA00022723"/>
    </source>
</evidence>
<dbReference type="EC" id="6.3.4.16" evidence="15"/>
<evidence type="ECO:0000256" key="21">
    <source>
        <dbReference type="PROSITE-ProRule" id="PRU00409"/>
    </source>
</evidence>
<dbReference type="InterPro" id="IPR005479">
    <property type="entry name" value="CPAse_ATP-bd"/>
</dbReference>
<comment type="catalytic activity">
    <reaction evidence="16">
        <text>hydrogencarbonate + NH4(+) + 2 ATP = carbamoyl phosphate + 2 ADP + phosphate + 2 H(+)</text>
        <dbReference type="Rhea" id="RHEA:18029"/>
        <dbReference type="ChEBI" id="CHEBI:15378"/>
        <dbReference type="ChEBI" id="CHEBI:17544"/>
        <dbReference type="ChEBI" id="CHEBI:28938"/>
        <dbReference type="ChEBI" id="CHEBI:30616"/>
        <dbReference type="ChEBI" id="CHEBI:43474"/>
        <dbReference type="ChEBI" id="CHEBI:58228"/>
        <dbReference type="ChEBI" id="CHEBI:456216"/>
        <dbReference type="EC" id="6.3.4.16"/>
    </reaction>
</comment>
<evidence type="ECO:0000256" key="3">
    <source>
        <dbReference type="ARBA" id="ARBA00009799"/>
    </source>
</evidence>
<reference evidence="25 26" key="1">
    <citation type="journal article" date="2016" name="Nat. Commun.">
        <title>Thousands of microbial genomes shed light on interconnected biogeochemical processes in an aquifer system.</title>
        <authorList>
            <person name="Anantharaman K."/>
            <person name="Brown C.T."/>
            <person name="Hug L.A."/>
            <person name="Sharon I."/>
            <person name="Castelle C.J."/>
            <person name="Probst A.J."/>
            <person name="Thomas B.C."/>
            <person name="Singh A."/>
            <person name="Wilkins M.J."/>
            <person name="Karaoz U."/>
            <person name="Brodie E.L."/>
            <person name="Williams K.H."/>
            <person name="Hubbard S.S."/>
            <person name="Banfield J.F."/>
        </authorList>
    </citation>
    <scope>NUCLEOTIDE SEQUENCE [LARGE SCALE GENOMIC DNA]</scope>
</reference>
<dbReference type="FunFam" id="1.10.1030.10:FF:000002">
    <property type="entry name" value="Carbamoyl-phosphate synthase large chain"/>
    <property type="match status" value="1"/>
</dbReference>
<dbReference type="InterPro" id="IPR005483">
    <property type="entry name" value="CPSase_dom"/>
</dbReference>
<dbReference type="Pfam" id="PF02786">
    <property type="entry name" value="CPSase_L_D2"/>
    <property type="match status" value="3"/>
</dbReference>
<dbReference type="GO" id="GO:0004087">
    <property type="term" value="F:carbamoyl-phosphate synthase (ammonia) activity"/>
    <property type="evidence" value="ECO:0007669"/>
    <property type="project" value="UniProtKB-EC"/>
</dbReference>
<feature type="domain" description="ATP-grasp" evidence="23">
    <location>
        <begin position="142"/>
        <end position="361"/>
    </location>
</feature>
<evidence type="ECO:0000256" key="4">
    <source>
        <dbReference type="ARBA" id="ARBA00012738"/>
    </source>
</evidence>
<evidence type="ECO:0000256" key="12">
    <source>
        <dbReference type="ARBA" id="ARBA00022842"/>
    </source>
</evidence>
<evidence type="ECO:0000256" key="1">
    <source>
        <dbReference type="ARBA" id="ARBA00001936"/>
    </source>
</evidence>
<dbReference type="Gene3D" id="3.30.470.20">
    <property type="entry name" value="ATP-grasp fold, B domain"/>
    <property type="match status" value="2"/>
</dbReference>
<feature type="domain" description="ATP-grasp" evidence="23">
    <location>
        <begin position="704"/>
        <end position="895"/>
    </location>
</feature>
<dbReference type="FunFam" id="3.30.470.20:FF:000001">
    <property type="entry name" value="Carbamoyl-phosphate synthase large chain"/>
    <property type="match status" value="1"/>
</dbReference>
<keyword evidence="14" id="KW-0464">Manganese</keyword>
<comment type="cofactor">
    <cofactor evidence="1">
        <name>Mn(2+)</name>
        <dbReference type="ChEBI" id="CHEBI:29035"/>
    </cofactor>
</comment>
<dbReference type="InterPro" id="IPR013815">
    <property type="entry name" value="ATP_grasp_subdomain_1"/>
</dbReference>
<evidence type="ECO:0000256" key="22">
    <source>
        <dbReference type="SAM" id="MobiDB-lite"/>
    </source>
</evidence>
<keyword evidence="6" id="KW-0436">Ligase</keyword>
<dbReference type="Proteomes" id="UP000176864">
    <property type="component" value="Unassembled WGS sequence"/>
</dbReference>
<dbReference type="SUPFAM" id="SSF52440">
    <property type="entry name" value="PreATP-grasp domain"/>
    <property type="match status" value="2"/>
</dbReference>
<keyword evidence="11 21" id="KW-0067">ATP-binding</keyword>
<dbReference type="STRING" id="1817824.A2751_00975"/>
<comment type="caution">
    <text evidence="25">The sequence shown here is derived from an EMBL/GenBank/DDBJ whole genome shotgun (WGS) entry which is preliminary data.</text>
</comment>
<dbReference type="GO" id="GO:0046872">
    <property type="term" value="F:metal ion binding"/>
    <property type="evidence" value="ECO:0007669"/>
    <property type="project" value="UniProtKB-KW"/>
</dbReference>
<dbReference type="Gene3D" id="3.40.50.20">
    <property type="match status" value="2"/>
</dbReference>
<comment type="catalytic activity">
    <reaction evidence="17">
        <text>hydrogencarbonate + L-glutamine + 2 ATP + H2O = carbamoyl phosphate + L-glutamate + 2 ADP + phosphate + 2 H(+)</text>
        <dbReference type="Rhea" id="RHEA:18633"/>
        <dbReference type="ChEBI" id="CHEBI:15377"/>
        <dbReference type="ChEBI" id="CHEBI:15378"/>
        <dbReference type="ChEBI" id="CHEBI:17544"/>
        <dbReference type="ChEBI" id="CHEBI:29985"/>
        <dbReference type="ChEBI" id="CHEBI:30616"/>
        <dbReference type="ChEBI" id="CHEBI:43474"/>
        <dbReference type="ChEBI" id="CHEBI:58228"/>
        <dbReference type="ChEBI" id="CHEBI:58359"/>
        <dbReference type="ChEBI" id="CHEBI:456216"/>
        <dbReference type="EC" id="6.3.5.5"/>
    </reaction>
</comment>
<dbReference type="GO" id="GO:0004088">
    <property type="term" value="F:carbamoyl-phosphate synthase (glutamine-hydrolyzing) activity"/>
    <property type="evidence" value="ECO:0007669"/>
    <property type="project" value="UniProtKB-EC"/>
</dbReference>
<dbReference type="PROSITE" id="PS00866">
    <property type="entry name" value="CPSASE_1"/>
    <property type="match status" value="1"/>
</dbReference>
<dbReference type="InterPro" id="IPR036897">
    <property type="entry name" value="CarbamoylP_synth_lsu_oligo_sf"/>
</dbReference>
<dbReference type="PANTHER" id="PTHR11405:SF53">
    <property type="entry name" value="CARBAMOYL-PHOSPHATE SYNTHASE [AMMONIA], MITOCHONDRIAL"/>
    <property type="match status" value="1"/>
</dbReference>
<dbReference type="InterPro" id="IPR005480">
    <property type="entry name" value="CPSase_lsu_oligo"/>
</dbReference>
<evidence type="ECO:0000256" key="19">
    <source>
        <dbReference type="ARBA" id="ARBA00069524"/>
    </source>
</evidence>
<evidence type="ECO:0000256" key="15">
    <source>
        <dbReference type="ARBA" id="ARBA00044063"/>
    </source>
</evidence>
<keyword evidence="9" id="KW-0677">Repeat</keyword>
<feature type="compositionally biased region" description="Basic residues" evidence="22">
    <location>
        <begin position="308"/>
        <end position="320"/>
    </location>
</feature>
<accession>A0A1F5NMU9</accession>
<evidence type="ECO:0000259" key="24">
    <source>
        <dbReference type="PROSITE" id="PS51855"/>
    </source>
</evidence>
<evidence type="ECO:0000256" key="16">
    <source>
        <dbReference type="ARBA" id="ARBA00047359"/>
    </source>
</evidence>
<evidence type="ECO:0000259" key="23">
    <source>
        <dbReference type="PROSITE" id="PS50975"/>
    </source>
</evidence>
<evidence type="ECO:0000256" key="11">
    <source>
        <dbReference type="ARBA" id="ARBA00022840"/>
    </source>
</evidence>
<dbReference type="FunFam" id="3.30.1490.20:FF:000001">
    <property type="entry name" value="Carbamoyl-phosphate synthase large chain"/>
    <property type="match status" value="1"/>
</dbReference>
<dbReference type="Gene3D" id="1.10.1030.10">
    <property type="entry name" value="Carbamoyl-phosphate synthetase, large subunit oligomerisation domain"/>
    <property type="match status" value="1"/>
</dbReference>
<dbReference type="Gene3D" id="3.30.1490.20">
    <property type="entry name" value="ATP-grasp fold, A domain"/>
    <property type="match status" value="1"/>
</dbReference>
<dbReference type="EMBL" id="MFEK01000010">
    <property type="protein sequence ID" value="OGE79017.1"/>
    <property type="molecule type" value="Genomic_DNA"/>
</dbReference>
<comment type="pathway">
    <text evidence="2">Amino-acid biosynthesis; L-arginine biosynthesis; carbamoyl phosphate from bicarbonate: step 1/1.</text>
</comment>
<feature type="region of interest" description="Disordered" evidence="22">
    <location>
        <begin position="296"/>
        <end position="323"/>
    </location>
</feature>
<organism evidence="25 26">
    <name type="scientific">Candidatus Doudnabacteria bacterium RIFCSPHIGHO2_01_FULL_46_14</name>
    <dbReference type="NCBI Taxonomy" id="1817824"/>
    <lineage>
        <taxon>Bacteria</taxon>
        <taxon>Candidatus Doudnaibacteriota</taxon>
    </lineage>
</organism>
<dbReference type="SUPFAM" id="SSF48108">
    <property type="entry name" value="Carbamoyl phosphate synthetase, large subunit connection domain"/>
    <property type="match status" value="1"/>
</dbReference>
<evidence type="ECO:0000256" key="20">
    <source>
        <dbReference type="ARBA" id="ARBA00074189"/>
    </source>
</evidence>
<dbReference type="PRINTS" id="PR00098">
    <property type="entry name" value="CPSASE"/>
</dbReference>
<comment type="function">
    <text evidence="18">Small subunit of the glutamine-dependent carbamoyl phosphate synthetase (CPSase). CPSase catalyzes the formation of carbamoyl phosphate from the ammonia moiety of glutamine, carbonate, and phosphate donated by ATP, constituting the first step of the biosynthetic pathway leading to pyrimidine nucleotides. The large subunit (synthetase) binds the substrates ammonia (free or transferred from glutamine from the small subunit), hydrogencarbonate and ATP and carries out an ATP-coupled ligase reaction, activating hydrogencarbonate by forming carboxy phosphate which reacts with ammonia to form carbamoyl phosphate.</text>
</comment>
<dbReference type="NCBIfam" id="NF003671">
    <property type="entry name" value="PRK05294.1"/>
    <property type="match status" value="1"/>
</dbReference>
<feature type="domain" description="MGS-like" evidence="24">
    <location>
        <begin position="955"/>
        <end position="1103"/>
    </location>
</feature>
<dbReference type="SUPFAM" id="SSF56059">
    <property type="entry name" value="Glutathione synthetase ATP-binding domain-like"/>
    <property type="match status" value="2"/>
</dbReference>
<dbReference type="InterPro" id="IPR058047">
    <property type="entry name" value="CPSase_preATP-grasp"/>
</dbReference>
<keyword evidence="8" id="KW-0479">Metal-binding</keyword>
<dbReference type="GO" id="GO:0006526">
    <property type="term" value="P:L-arginine biosynthetic process"/>
    <property type="evidence" value="ECO:0007669"/>
    <property type="project" value="UniProtKB-KW"/>
</dbReference>
<dbReference type="Gene3D" id="3.40.50.1380">
    <property type="entry name" value="Methylglyoxal synthase-like domain"/>
    <property type="match status" value="1"/>
</dbReference>
<evidence type="ECO:0000313" key="25">
    <source>
        <dbReference type="EMBL" id="OGE79017.1"/>
    </source>
</evidence>
<evidence type="ECO:0000256" key="9">
    <source>
        <dbReference type="ARBA" id="ARBA00022737"/>
    </source>
</evidence>
<dbReference type="FunFam" id="3.30.470.20:FF:000026">
    <property type="entry name" value="Carbamoyl-phosphate synthase large chain"/>
    <property type="match status" value="1"/>
</dbReference>
<gene>
    <name evidence="25" type="ORF">A2751_00975</name>
</gene>
<comment type="similarity">
    <text evidence="3">Belongs to the CarB family.</text>
</comment>
<keyword evidence="5" id="KW-0055">Arginine biosynthesis</keyword>
<dbReference type="GO" id="GO:0005737">
    <property type="term" value="C:cytoplasm"/>
    <property type="evidence" value="ECO:0007669"/>
    <property type="project" value="TreeGrafter"/>
</dbReference>
<proteinExistence type="inferred from homology"/>
<evidence type="ECO:0000256" key="14">
    <source>
        <dbReference type="ARBA" id="ARBA00023211"/>
    </source>
</evidence>
<sequence>MRDLTPTLSLERRGGIKKVLVLGSGALKIGEAGEFDYSGSQAMKALREEGIKIILVNPNIATIQTSPLLADEIYFLPVTPYFVERVIEKERPDGIFLSFGGQTALNCGLALHKKGVLKKYGVAVLGTPIEAIVLTEDRQKFADHLKKINISVPKSKAATNLPQALKIAKNIGYPVMVRAAYALGGQKSGMARSREELEKIARDALAISSQILVEKYLHHYKELEYEVVRDAYDNCVTVCNMENLDPLGIHTGDSIVVAPSQTLTNDEYHLLREASIKIVRSLGIVGECNVQYAVNPHPSLSPSPSRGGKYRRIPPPRGGRRGGGGFDFEVIEVNARLSRSSALASKATGYPLAYVAAKLALGKSLLDVQNQVTKVTQSFFEPALDYVVVKIPRWDLEKFRGAEEKIGSAMKSVGEVMAVGRTFEEALQKAVRMLHGRVEGVTDNNFSPEELERYLRVPTPKRLFALASAIKRNVPIRKIKALTGIDPWFLYRVKNIVEAELGLARNKKLETDELWHLKQLGFSDRRIAHIRNVPETEIRKLRKKLRVTPSVFQIDTLAGEVPAKTNYLYLTYNGSHHDVRALGKKSVVVLGSGPYHIGSSVEFDWSCVHTALALPKYGRQSIIINCNPETVSTDYDMSARLYFEELSFETVTEILDFEKPEGVVVSVGGQAPNNLANALSEYGAKLLGTAAENIDRAEDRNKFSALLDRLAIPQPRWNSFTDMAEAQKFASEVGYPVLVRPSYVLSGSAMSVCYNEHELEWFVNKATTLNKTHPVTISKFFTSAREIELDAVAQNGRIQVQAISEHIENAGVHSGDATIVYPTQRVFASTEQKIMKVGAALARALTITGPLNVQFLVKDNRVYVIEANLRASRTFPLLSKATGVNFAEMIVASFYGKSRRIEIPYPSSVVVKSPQFSFARLAGADPLLHVEMASTGEVACFGDDADEALLKSVYATVPFINKKAVLLSLGGIMNKKRFLESAKALLRAGFKIYATDTTCDFFNKSGVKCSKVYKVHESRKLNVLEFINQKKVAFVINLTERSPDEQRNVASTITDGHLIRRATVDNNTPLFTDLFLARAFVRALTTYKLEDLKIKSWQEYNKS</sequence>
<dbReference type="AlphaFoldDB" id="A0A1F5NMU9"/>
<protein>
    <recommendedName>
        <fullName evidence="20">Carbamoyl phosphate synthase arginine-specific large chain</fullName>
        <ecNumber evidence="15">6.3.4.16</ecNumber>
        <ecNumber evidence="4">6.3.5.5</ecNumber>
    </recommendedName>
    <alternativeName>
        <fullName evidence="19">Carbamoyl phosphate synthase pyrimidine-specific large chain</fullName>
    </alternativeName>
</protein>
<dbReference type="InterPro" id="IPR011607">
    <property type="entry name" value="MGS-like_dom"/>
</dbReference>
<evidence type="ECO:0000256" key="5">
    <source>
        <dbReference type="ARBA" id="ARBA00022571"/>
    </source>
</evidence>
<dbReference type="InterPro" id="IPR016185">
    <property type="entry name" value="PreATP-grasp_dom_sf"/>
</dbReference>
<dbReference type="PANTHER" id="PTHR11405">
    <property type="entry name" value="CARBAMOYLTRANSFERASE FAMILY MEMBER"/>
    <property type="match status" value="1"/>
</dbReference>
<dbReference type="Pfam" id="PF25596">
    <property type="entry name" value="CPSase_L_D1"/>
    <property type="match status" value="2"/>
</dbReference>
<dbReference type="PROSITE" id="PS50975">
    <property type="entry name" value="ATP_GRASP"/>
    <property type="match status" value="2"/>
</dbReference>
<dbReference type="GO" id="GO:0006221">
    <property type="term" value="P:pyrimidine nucleotide biosynthetic process"/>
    <property type="evidence" value="ECO:0007669"/>
    <property type="project" value="UniProtKB-KW"/>
</dbReference>
<evidence type="ECO:0000256" key="6">
    <source>
        <dbReference type="ARBA" id="ARBA00022598"/>
    </source>
</evidence>
<keyword evidence="13" id="KW-0665">Pyrimidine biosynthesis</keyword>
<dbReference type="PROSITE" id="PS00867">
    <property type="entry name" value="CPSASE_2"/>
    <property type="match status" value="2"/>
</dbReference>
<keyword evidence="12" id="KW-0460">Magnesium</keyword>
<dbReference type="SUPFAM" id="SSF52335">
    <property type="entry name" value="Methylglyoxal synthase-like"/>
    <property type="match status" value="1"/>
</dbReference>
<dbReference type="GO" id="GO:0005524">
    <property type="term" value="F:ATP binding"/>
    <property type="evidence" value="ECO:0007669"/>
    <property type="project" value="UniProtKB-UniRule"/>
</dbReference>
<dbReference type="GO" id="GO:0006541">
    <property type="term" value="P:glutamine metabolic process"/>
    <property type="evidence" value="ECO:0007669"/>
    <property type="project" value="TreeGrafter"/>
</dbReference>
<evidence type="ECO:0000256" key="7">
    <source>
        <dbReference type="ARBA" id="ARBA00022605"/>
    </source>
</evidence>
<evidence type="ECO:0000256" key="17">
    <source>
        <dbReference type="ARBA" id="ARBA00048816"/>
    </source>
</evidence>
<dbReference type="InterPro" id="IPR036914">
    <property type="entry name" value="MGS-like_dom_sf"/>
</dbReference>
<dbReference type="SMART" id="SM01096">
    <property type="entry name" value="CPSase_L_D3"/>
    <property type="match status" value="1"/>
</dbReference>
<dbReference type="SMART" id="SM00851">
    <property type="entry name" value="MGS"/>
    <property type="match status" value="1"/>
</dbReference>
<evidence type="ECO:0000313" key="26">
    <source>
        <dbReference type="Proteomes" id="UP000176864"/>
    </source>
</evidence>